<dbReference type="AlphaFoldDB" id="A0A6G9QLY6"/>
<dbReference type="RefSeq" id="WP_167679316.1">
    <property type="nucleotide sequence ID" value="NZ_CP050313.1"/>
</dbReference>
<evidence type="ECO:0000313" key="2">
    <source>
        <dbReference type="EMBL" id="QIR15492.1"/>
    </source>
</evidence>
<keyword evidence="3" id="KW-1185">Reference proteome</keyword>
<dbReference type="EMBL" id="CP050313">
    <property type="protein sequence ID" value="QIR15492.1"/>
    <property type="molecule type" value="Genomic_DNA"/>
</dbReference>
<keyword evidence="1" id="KW-1133">Transmembrane helix</keyword>
<accession>A0A6G9QLY6</accession>
<sequence length="173" mass="19930">MNRKVVWSINLIVLTLLLVSITVSYHHLYPTKDLMLSCSSELFDRTNTNGSEQRHYLLVDVVAKNQQAQINYRYFNLDGSSAGSILMHGKLIDVDQHNNRYHFSVTTKQETEHNIQGEQPQHMQYLSYISSLNIDSQKMHNLSIEPLELDTDRDYAIVLFQPSNTVCGCRIVN</sequence>
<reference evidence="2 3" key="1">
    <citation type="submission" date="2020-03" db="EMBL/GenBank/DDBJ databases">
        <title>Complete genome sequence of Shewanella sp.</title>
        <authorList>
            <person name="Kim Y.-S."/>
            <person name="Kim S.-J."/>
            <person name="Jung H.-K."/>
            <person name="Kim K.-H."/>
        </authorList>
    </citation>
    <scope>NUCLEOTIDE SEQUENCE [LARGE SCALE GENOMIC DNA]</scope>
    <source>
        <strain evidence="2 3">PN3F2</strain>
    </source>
</reference>
<keyword evidence="1" id="KW-0472">Membrane</keyword>
<organism evidence="2 3">
    <name type="scientific">Shewanella aestuarii</name>
    <dbReference type="NCBI Taxonomy" id="1028752"/>
    <lineage>
        <taxon>Bacteria</taxon>
        <taxon>Pseudomonadati</taxon>
        <taxon>Pseudomonadota</taxon>
        <taxon>Gammaproteobacteria</taxon>
        <taxon>Alteromonadales</taxon>
        <taxon>Shewanellaceae</taxon>
        <taxon>Shewanella</taxon>
    </lineage>
</organism>
<keyword evidence="1" id="KW-0812">Transmembrane</keyword>
<name>A0A6G9QLY6_9GAMM</name>
<dbReference type="Proteomes" id="UP000502608">
    <property type="component" value="Chromosome"/>
</dbReference>
<proteinExistence type="predicted"/>
<evidence type="ECO:0000256" key="1">
    <source>
        <dbReference type="SAM" id="Phobius"/>
    </source>
</evidence>
<dbReference type="KEGG" id="saes:HBH39_14135"/>
<gene>
    <name evidence="2" type="ORF">HBH39_14135</name>
</gene>
<feature type="transmembrane region" description="Helical" evidence="1">
    <location>
        <begin position="6"/>
        <end position="25"/>
    </location>
</feature>
<protein>
    <submittedName>
        <fullName evidence="2">Uncharacterized protein</fullName>
    </submittedName>
</protein>
<evidence type="ECO:0000313" key="3">
    <source>
        <dbReference type="Proteomes" id="UP000502608"/>
    </source>
</evidence>